<organism evidence="9 10">
    <name type="scientific">Ruminococcus albus SY3</name>
    <dbReference type="NCBI Taxonomy" id="1341156"/>
    <lineage>
        <taxon>Bacteria</taxon>
        <taxon>Bacillati</taxon>
        <taxon>Bacillota</taxon>
        <taxon>Clostridia</taxon>
        <taxon>Eubacteriales</taxon>
        <taxon>Oscillospiraceae</taxon>
        <taxon>Ruminococcus</taxon>
    </lineage>
</organism>
<comment type="catalytic activity">
    <reaction evidence="1">
        <text>2-dehydro-3-deoxy-6-phospho-D-gluconate = D-glyceraldehyde 3-phosphate + pyruvate</text>
        <dbReference type="Rhea" id="RHEA:17089"/>
        <dbReference type="ChEBI" id="CHEBI:15361"/>
        <dbReference type="ChEBI" id="CHEBI:57569"/>
        <dbReference type="ChEBI" id="CHEBI:59776"/>
        <dbReference type="EC" id="4.1.2.14"/>
    </reaction>
</comment>
<dbReference type="PANTHER" id="PTHR30246:SF1">
    <property type="entry name" value="2-DEHYDRO-3-DEOXY-6-PHOSPHOGALACTONATE ALDOLASE-RELATED"/>
    <property type="match status" value="1"/>
</dbReference>
<evidence type="ECO:0000256" key="2">
    <source>
        <dbReference type="ARBA" id="ARBA00004736"/>
    </source>
</evidence>
<evidence type="ECO:0000256" key="1">
    <source>
        <dbReference type="ARBA" id="ARBA00000654"/>
    </source>
</evidence>
<dbReference type="SUPFAM" id="SSF51569">
    <property type="entry name" value="Aldolase"/>
    <property type="match status" value="1"/>
</dbReference>
<dbReference type="EMBL" id="JEOB01000002">
    <property type="protein sequence ID" value="EXM39291.1"/>
    <property type="molecule type" value="Genomic_DNA"/>
</dbReference>
<dbReference type="InterPro" id="IPR000887">
    <property type="entry name" value="Aldlse_KDPG_KHG"/>
</dbReference>
<dbReference type="EC" id="4.1.2.14" evidence="5"/>
<keyword evidence="7" id="KW-0704">Schiff base</keyword>
<dbReference type="RefSeq" id="WP_037285700.1">
    <property type="nucleotide sequence ID" value="NZ_JEOB01000002.1"/>
</dbReference>
<dbReference type="AlphaFoldDB" id="A0A011VVK1"/>
<dbReference type="GO" id="GO:0008675">
    <property type="term" value="F:2-dehydro-3-deoxy-phosphogluconate aldolase activity"/>
    <property type="evidence" value="ECO:0007669"/>
    <property type="project" value="UniProtKB-EC"/>
</dbReference>
<evidence type="ECO:0000256" key="3">
    <source>
        <dbReference type="ARBA" id="ARBA00006906"/>
    </source>
</evidence>
<comment type="caution">
    <text evidence="9">The sequence shown here is derived from an EMBL/GenBank/DDBJ whole genome shotgun (WGS) entry which is preliminary data.</text>
</comment>
<keyword evidence="6" id="KW-0456">Lyase</keyword>
<accession>A0A011VVK1</accession>
<dbReference type="PROSITE" id="PS00159">
    <property type="entry name" value="ALDOLASE_KDPG_KHG_1"/>
    <property type="match status" value="1"/>
</dbReference>
<evidence type="ECO:0000256" key="7">
    <source>
        <dbReference type="ARBA" id="ARBA00023270"/>
    </source>
</evidence>
<comment type="subunit">
    <text evidence="4">Homotrimer.</text>
</comment>
<comment type="similarity">
    <text evidence="3">Belongs to the KHG/KDPG aldolase family.</text>
</comment>
<dbReference type="PROSITE" id="PS00160">
    <property type="entry name" value="ALDOLASE_KDPG_KHG_2"/>
    <property type="match status" value="1"/>
</dbReference>
<evidence type="ECO:0000313" key="10">
    <source>
        <dbReference type="Proteomes" id="UP000021369"/>
    </source>
</evidence>
<comment type="pathway">
    <text evidence="2">Carbohydrate acid metabolism; 2-dehydro-3-deoxy-D-gluconate degradation; D-glyceraldehyde 3-phosphate and pyruvate from 2-dehydro-3-deoxy-D-gluconate: step 2/2.</text>
</comment>
<keyword evidence="8" id="KW-0119">Carbohydrate metabolism</keyword>
<dbReference type="InterPro" id="IPR031337">
    <property type="entry name" value="KDPG/KHG_AS_1"/>
</dbReference>
<dbReference type="Proteomes" id="UP000021369">
    <property type="component" value="Unassembled WGS sequence"/>
</dbReference>
<dbReference type="PANTHER" id="PTHR30246">
    <property type="entry name" value="2-KETO-3-DEOXY-6-PHOSPHOGLUCONATE ALDOLASE"/>
    <property type="match status" value="1"/>
</dbReference>
<evidence type="ECO:0000256" key="6">
    <source>
        <dbReference type="ARBA" id="ARBA00023239"/>
    </source>
</evidence>
<dbReference type="NCBIfam" id="TIGR01182">
    <property type="entry name" value="eda"/>
    <property type="match status" value="1"/>
</dbReference>
<dbReference type="PATRIC" id="fig|1341156.4.peg.1406"/>
<gene>
    <name evidence="9" type="ORF">RASY3_04930</name>
</gene>
<dbReference type="InterPro" id="IPR031338">
    <property type="entry name" value="KDPG/KHG_AS_2"/>
</dbReference>
<dbReference type="NCBIfam" id="NF004325">
    <property type="entry name" value="PRK05718.1"/>
    <property type="match status" value="1"/>
</dbReference>
<evidence type="ECO:0000256" key="4">
    <source>
        <dbReference type="ARBA" id="ARBA00011233"/>
    </source>
</evidence>
<dbReference type="Pfam" id="PF01081">
    <property type="entry name" value="Aldolase"/>
    <property type="match status" value="1"/>
</dbReference>
<dbReference type="Gene3D" id="3.20.20.70">
    <property type="entry name" value="Aldolase class I"/>
    <property type="match status" value="1"/>
</dbReference>
<reference evidence="9 10" key="1">
    <citation type="submission" date="2013-06" db="EMBL/GenBank/DDBJ databases">
        <title>Rumen cellulosomics: divergent fiber-degrading strategies revealed by comparative genome-wide analysis of six Ruminococcal strains.</title>
        <authorList>
            <person name="Dassa B."/>
            <person name="Borovok I."/>
            <person name="Lamed R."/>
            <person name="Flint H."/>
            <person name="Yeoman C.J."/>
            <person name="White B."/>
            <person name="Bayer E.A."/>
        </authorList>
    </citation>
    <scope>NUCLEOTIDE SEQUENCE [LARGE SCALE GENOMIC DNA]</scope>
    <source>
        <strain evidence="9 10">SY3</strain>
    </source>
</reference>
<dbReference type="CDD" id="cd00452">
    <property type="entry name" value="KDPG_aldolase"/>
    <property type="match status" value="1"/>
</dbReference>
<dbReference type="InterPro" id="IPR013785">
    <property type="entry name" value="Aldolase_TIM"/>
</dbReference>
<evidence type="ECO:0000256" key="5">
    <source>
        <dbReference type="ARBA" id="ARBA00013063"/>
    </source>
</evidence>
<evidence type="ECO:0000313" key="9">
    <source>
        <dbReference type="EMBL" id="EXM39291.1"/>
    </source>
</evidence>
<name>A0A011VVK1_RUMAL</name>
<evidence type="ECO:0000256" key="8">
    <source>
        <dbReference type="ARBA" id="ARBA00023277"/>
    </source>
</evidence>
<sequence length="253" mass="26512">MDKIVEELSKIGIIPVVVIEDTEKAVPLAKALCEGGLPAAEVTFRTAAAKDAIAAMCKACPDMIVGAGTVLTVKQAEDALAAGAKFIVSPNFDEAVVKFCLERKVAVLPGIATPSELGKAVAMGLREVKFFPAEQAGGLAMIKAMAAPFGGVKFMPTGGLNTKNIGEYLDAPEVIACGGSFMVNKEWIAAGDFGKVRKATEAAVDIMLKVRYVGVDEEGASVFAAKKPERTLYHMARRGHISTEASGVQIIRG</sequence>
<keyword evidence="10" id="KW-1185">Reference proteome</keyword>
<dbReference type="OrthoDB" id="9802667at2"/>
<protein>
    <recommendedName>
        <fullName evidence="5">2-dehydro-3-deoxy-phosphogluconate aldolase</fullName>
        <ecNumber evidence="5">4.1.2.14</ecNumber>
    </recommendedName>
</protein>
<proteinExistence type="inferred from homology"/>